<evidence type="ECO:0000256" key="3">
    <source>
        <dbReference type="ARBA" id="ARBA00020170"/>
    </source>
</evidence>
<dbReference type="InterPro" id="IPR018078">
    <property type="entry name" value="DNA-binding_RecF_CS"/>
</dbReference>
<dbReference type="GO" id="GO:0005524">
    <property type="term" value="F:ATP binding"/>
    <property type="evidence" value="ECO:0007669"/>
    <property type="project" value="UniProtKB-UniRule"/>
</dbReference>
<evidence type="ECO:0000256" key="9">
    <source>
        <dbReference type="HAMAP-Rule" id="MF_00365"/>
    </source>
</evidence>
<dbReference type="Proteomes" id="UP000568664">
    <property type="component" value="Unassembled WGS sequence"/>
</dbReference>
<dbReference type="AlphaFoldDB" id="A0A7Y0LA70"/>
<dbReference type="PANTHER" id="PTHR32182:SF0">
    <property type="entry name" value="DNA REPLICATION AND REPAIR PROTEIN RECF"/>
    <property type="match status" value="1"/>
</dbReference>
<feature type="binding site" evidence="9">
    <location>
        <begin position="30"/>
        <end position="37"/>
    </location>
    <ligand>
        <name>ATP</name>
        <dbReference type="ChEBI" id="CHEBI:30616"/>
    </ligand>
</feature>
<dbReference type="Gene3D" id="3.40.50.300">
    <property type="entry name" value="P-loop containing nucleotide triphosphate hydrolases"/>
    <property type="match status" value="1"/>
</dbReference>
<keyword evidence="9" id="KW-0234">DNA repair</keyword>
<dbReference type="InterPro" id="IPR001238">
    <property type="entry name" value="DNA-binding_RecF"/>
</dbReference>
<accession>A0A7Y0LA70</accession>
<dbReference type="GO" id="GO:0003697">
    <property type="term" value="F:single-stranded DNA binding"/>
    <property type="evidence" value="ECO:0007669"/>
    <property type="project" value="UniProtKB-UniRule"/>
</dbReference>
<keyword evidence="4 9" id="KW-0963">Cytoplasm</keyword>
<keyword evidence="9" id="KW-0742">SOS response</keyword>
<keyword evidence="5 9" id="KW-0235">DNA replication</keyword>
<keyword evidence="8 9" id="KW-0238">DNA-binding</keyword>
<reference evidence="11 12" key="1">
    <citation type="submission" date="2020-04" db="EMBL/GenBank/DDBJ databases">
        <title>Thalassotalea sp. M1531, isolated from the surface of marine red alga.</title>
        <authorList>
            <person name="Pang L."/>
            <person name="Lu D.-C."/>
        </authorList>
    </citation>
    <scope>NUCLEOTIDE SEQUENCE [LARGE SCALE GENOMIC DNA]</scope>
    <source>
        <strain evidence="11 12">M1531</strain>
    </source>
</reference>
<dbReference type="InterPro" id="IPR042174">
    <property type="entry name" value="RecF_2"/>
</dbReference>
<dbReference type="Gene3D" id="1.20.1050.90">
    <property type="entry name" value="RecF/RecN/SMC, N-terminal domain"/>
    <property type="match status" value="1"/>
</dbReference>
<dbReference type="GO" id="GO:0005737">
    <property type="term" value="C:cytoplasm"/>
    <property type="evidence" value="ECO:0007669"/>
    <property type="project" value="UniProtKB-SubCell"/>
</dbReference>
<comment type="caution">
    <text evidence="11">The sequence shown here is derived from an EMBL/GenBank/DDBJ whole genome shotgun (WGS) entry which is preliminary data.</text>
</comment>
<keyword evidence="7 9" id="KW-0067">ATP-binding</keyword>
<dbReference type="Pfam" id="PF02463">
    <property type="entry name" value="SMC_N"/>
    <property type="match status" value="1"/>
</dbReference>
<evidence type="ECO:0000256" key="1">
    <source>
        <dbReference type="ARBA" id="ARBA00004496"/>
    </source>
</evidence>
<dbReference type="GO" id="GO:0000731">
    <property type="term" value="P:DNA synthesis involved in DNA repair"/>
    <property type="evidence" value="ECO:0007669"/>
    <property type="project" value="TreeGrafter"/>
</dbReference>
<evidence type="ECO:0000256" key="4">
    <source>
        <dbReference type="ARBA" id="ARBA00022490"/>
    </source>
</evidence>
<comment type="function">
    <text evidence="9">The RecF protein is involved in DNA metabolism; it is required for DNA replication and normal SOS inducibility. RecF binds preferentially to single-stranded, linear DNA. It also seems to bind ATP.</text>
</comment>
<organism evidence="11 12">
    <name type="scientific">Thalassotalea algicola</name>
    <dbReference type="NCBI Taxonomy" id="2716224"/>
    <lineage>
        <taxon>Bacteria</taxon>
        <taxon>Pseudomonadati</taxon>
        <taxon>Pseudomonadota</taxon>
        <taxon>Gammaproteobacteria</taxon>
        <taxon>Alteromonadales</taxon>
        <taxon>Colwelliaceae</taxon>
        <taxon>Thalassotalea</taxon>
    </lineage>
</organism>
<dbReference type="PANTHER" id="PTHR32182">
    <property type="entry name" value="DNA REPLICATION AND REPAIR PROTEIN RECF"/>
    <property type="match status" value="1"/>
</dbReference>
<evidence type="ECO:0000313" key="12">
    <source>
        <dbReference type="Proteomes" id="UP000568664"/>
    </source>
</evidence>
<dbReference type="GO" id="GO:0009432">
    <property type="term" value="P:SOS response"/>
    <property type="evidence" value="ECO:0007669"/>
    <property type="project" value="UniProtKB-UniRule"/>
</dbReference>
<dbReference type="InterPro" id="IPR003395">
    <property type="entry name" value="RecF/RecN/SMC_N"/>
</dbReference>
<dbReference type="InterPro" id="IPR027417">
    <property type="entry name" value="P-loop_NTPase"/>
</dbReference>
<name>A0A7Y0LA70_9GAMM</name>
<evidence type="ECO:0000313" key="11">
    <source>
        <dbReference type="EMBL" id="NMP30810.1"/>
    </source>
</evidence>
<dbReference type="EMBL" id="JABBXH010000001">
    <property type="protein sequence ID" value="NMP30810.1"/>
    <property type="molecule type" value="Genomic_DNA"/>
</dbReference>
<protein>
    <recommendedName>
        <fullName evidence="3 9">DNA replication and repair protein RecF</fullName>
    </recommendedName>
</protein>
<keyword evidence="12" id="KW-1185">Reference proteome</keyword>
<dbReference type="NCBIfam" id="TIGR00611">
    <property type="entry name" value="recf"/>
    <property type="match status" value="1"/>
</dbReference>
<gene>
    <name evidence="9 11" type="primary">recF</name>
    <name evidence="11" type="ORF">HII17_04470</name>
</gene>
<evidence type="ECO:0000256" key="2">
    <source>
        <dbReference type="ARBA" id="ARBA00008016"/>
    </source>
</evidence>
<keyword evidence="9" id="KW-0227">DNA damage</keyword>
<feature type="domain" description="RecF/RecN/SMC N-terminal" evidence="10">
    <location>
        <begin position="3"/>
        <end position="338"/>
    </location>
</feature>
<dbReference type="PROSITE" id="PS00617">
    <property type="entry name" value="RECF_1"/>
    <property type="match status" value="1"/>
</dbReference>
<evidence type="ECO:0000256" key="5">
    <source>
        <dbReference type="ARBA" id="ARBA00022705"/>
    </source>
</evidence>
<dbReference type="GO" id="GO:0006260">
    <property type="term" value="P:DNA replication"/>
    <property type="evidence" value="ECO:0007669"/>
    <property type="project" value="UniProtKB-UniRule"/>
</dbReference>
<dbReference type="RefSeq" id="WP_169074083.1">
    <property type="nucleotide sequence ID" value="NZ_JABBXH010000001.1"/>
</dbReference>
<dbReference type="SUPFAM" id="SSF52540">
    <property type="entry name" value="P-loop containing nucleoside triphosphate hydrolases"/>
    <property type="match status" value="1"/>
</dbReference>
<dbReference type="HAMAP" id="MF_00365">
    <property type="entry name" value="RecF"/>
    <property type="match status" value="1"/>
</dbReference>
<comment type="similarity">
    <text evidence="2 9">Belongs to the RecF family.</text>
</comment>
<evidence type="ECO:0000256" key="8">
    <source>
        <dbReference type="ARBA" id="ARBA00023125"/>
    </source>
</evidence>
<evidence type="ECO:0000256" key="7">
    <source>
        <dbReference type="ARBA" id="ARBA00022840"/>
    </source>
</evidence>
<proteinExistence type="inferred from homology"/>
<evidence type="ECO:0000256" key="6">
    <source>
        <dbReference type="ARBA" id="ARBA00022741"/>
    </source>
</evidence>
<sequence>MSIESIYVKNFRNLEEQKFNLNPQLNFFIGDNGSGKSSILESVFFIGHGKSFRTTKSDMVCNFDHDEFAVHIKDESNASFGLSKHRSQANFIVKKNGSKLGKLSELANDFAIQIVTPESFKLFFGGAKERRRFLDLGMFHVEHSFGHAWKLFTKIHRQRNAVLKSKLTKEHLDYWTNEFVESSENLSLLREIYCKKLDSELEKWIAILLPEVADRVSLSYYKGWSKNRSLSDTLYEQKEKEYQLGYSQAGAQKFDLKFYVDGKSIELKLSRGQQKLFLVALTFAQMRLIEEVKQVKAILLVDDLGAELDSNSRKKFNTALNKLNCQVVITAIDVGALNPIISENENKKNYTMFHVKHGEILEIKEIG</sequence>
<evidence type="ECO:0000259" key="10">
    <source>
        <dbReference type="Pfam" id="PF02463"/>
    </source>
</evidence>
<dbReference type="GO" id="GO:0006302">
    <property type="term" value="P:double-strand break repair"/>
    <property type="evidence" value="ECO:0007669"/>
    <property type="project" value="TreeGrafter"/>
</dbReference>
<keyword evidence="6 9" id="KW-0547">Nucleotide-binding</keyword>
<comment type="subcellular location">
    <subcellularLocation>
        <location evidence="1 9">Cytoplasm</location>
    </subcellularLocation>
</comment>